<accession>A0A3N5BQM9</accession>
<feature type="transmembrane region" description="Helical" evidence="1">
    <location>
        <begin position="18"/>
        <end position="44"/>
    </location>
</feature>
<organism evidence="2 3">
    <name type="scientific">Aquisalibacillus elongatus</name>
    <dbReference type="NCBI Taxonomy" id="485577"/>
    <lineage>
        <taxon>Bacteria</taxon>
        <taxon>Bacillati</taxon>
        <taxon>Bacillota</taxon>
        <taxon>Bacilli</taxon>
        <taxon>Bacillales</taxon>
        <taxon>Bacillaceae</taxon>
        <taxon>Aquisalibacillus</taxon>
    </lineage>
</organism>
<protein>
    <submittedName>
        <fullName evidence="2">Uncharacterized protein</fullName>
    </submittedName>
</protein>
<gene>
    <name evidence="2" type="ORF">EDC24_2068</name>
</gene>
<comment type="caution">
    <text evidence="2">The sequence shown here is derived from an EMBL/GenBank/DDBJ whole genome shotgun (WGS) entry which is preliminary data.</text>
</comment>
<reference evidence="2 3" key="1">
    <citation type="submission" date="2018-11" db="EMBL/GenBank/DDBJ databases">
        <title>Genomic Encyclopedia of Type Strains, Phase IV (KMG-IV): sequencing the most valuable type-strain genomes for metagenomic binning, comparative biology and taxonomic classification.</title>
        <authorList>
            <person name="Goeker M."/>
        </authorList>
    </citation>
    <scope>NUCLEOTIDE SEQUENCE [LARGE SCALE GENOMIC DNA]</scope>
    <source>
        <strain evidence="2 3">DSM 18090</strain>
    </source>
</reference>
<dbReference type="OrthoDB" id="2886319at2"/>
<name>A0A3N5BQM9_9BACI</name>
<dbReference type="EMBL" id="RKRF01000010">
    <property type="protein sequence ID" value="RPF52078.1"/>
    <property type="molecule type" value="Genomic_DNA"/>
</dbReference>
<keyword evidence="1" id="KW-0812">Transmembrane</keyword>
<sequence length="219" mass="25700">MYLCPECKSDHVEKTYSIGLRVIVCIILLFIPYGILICWVPFVFPYKYICYLCGTETVNDQMLQIDWREREELAKEFFRFEEKIDPLLGEWIEDQDGRIFKVAKGKGQFFLVEVKDIENVTTHRIVDYIEEPNTSEIKASSKVGVNYRRVLQNDPVDFSTDISTTKPDLTDLGKELLTEDEHKHIIDRDLDLNNWLKNLPKNQQEINVEFLLDQEKTAS</sequence>
<keyword evidence="1" id="KW-1133">Transmembrane helix</keyword>
<proteinExistence type="predicted"/>
<evidence type="ECO:0000313" key="3">
    <source>
        <dbReference type="Proteomes" id="UP000276443"/>
    </source>
</evidence>
<keyword evidence="1" id="KW-0472">Membrane</keyword>
<evidence type="ECO:0000313" key="2">
    <source>
        <dbReference type="EMBL" id="RPF52078.1"/>
    </source>
</evidence>
<dbReference type="RefSeq" id="WP_124222206.1">
    <property type="nucleotide sequence ID" value="NZ_RKRF01000010.1"/>
</dbReference>
<dbReference type="Proteomes" id="UP000276443">
    <property type="component" value="Unassembled WGS sequence"/>
</dbReference>
<keyword evidence="3" id="KW-1185">Reference proteome</keyword>
<dbReference type="AlphaFoldDB" id="A0A3N5BQM9"/>
<evidence type="ECO:0000256" key="1">
    <source>
        <dbReference type="SAM" id="Phobius"/>
    </source>
</evidence>